<dbReference type="OrthoDB" id="619536at2759"/>
<comment type="caution">
    <text evidence="2">The sequence shown here is derived from an EMBL/GenBank/DDBJ whole genome shotgun (WGS) entry which is preliminary data.</text>
</comment>
<organism evidence="2 3">
    <name type="scientific">Mycena venus</name>
    <dbReference type="NCBI Taxonomy" id="2733690"/>
    <lineage>
        <taxon>Eukaryota</taxon>
        <taxon>Fungi</taxon>
        <taxon>Dikarya</taxon>
        <taxon>Basidiomycota</taxon>
        <taxon>Agaricomycotina</taxon>
        <taxon>Agaricomycetes</taxon>
        <taxon>Agaricomycetidae</taxon>
        <taxon>Agaricales</taxon>
        <taxon>Marasmiineae</taxon>
        <taxon>Mycenaceae</taxon>
        <taxon>Mycena</taxon>
    </lineage>
</organism>
<keyword evidence="1" id="KW-0732">Signal</keyword>
<dbReference type="AlphaFoldDB" id="A0A8H6Y8Q4"/>
<proteinExistence type="predicted"/>
<sequence>MKFLAASALLSSLILSANCRVVDLSVRQDDSYPANFKPNFDSVFSVVIQKPLSTVFPILGTNQGLGAHILLESIASDFQERAADSVNVNGNLEDAFVRTAAAAPAGQGFPRQHFSYIETIKIIPGLSLLDVVVHLDGTYTWDEARNITLYETSSDKSVVVRKIRRFEEINGGTATNVSEVINGQCPFLEQPITQSQARTAHQAQMNLYHTLFE</sequence>
<feature type="signal peptide" evidence="1">
    <location>
        <begin position="1"/>
        <end position="19"/>
    </location>
</feature>
<feature type="chain" id="PRO_5034401497" evidence="1">
    <location>
        <begin position="20"/>
        <end position="213"/>
    </location>
</feature>
<keyword evidence="3" id="KW-1185">Reference proteome</keyword>
<accession>A0A8H6Y8Q4</accession>
<dbReference type="EMBL" id="JACAZI010000008">
    <property type="protein sequence ID" value="KAF7353932.1"/>
    <property type="molecule type" value="Genomic_DNA"/>
</dbReference>
<dbReference type="Proteomes" id="UP000620124">
    <property type="component" value="Unassembled WGS sequence"/>
</dbReference>
<name>A0A8H6Y8Q4_9AGAR</name>
<reference evidence="2" key="1">
    <citation type="submission" date="2020-05" db="EMBL/GenBank/DDBJ databases">
        <title>Mycena genomes resolve the evolution of fungal bioluminescence.</title>
        <authorList>
            <person name="Tsai I.J."/>
        </authorList>
    </citation>
    <scope>NUCLEOTIDE SEQUENCE</scope>
    <source>
        <strain evidence="2">CCC161011</strain>
    </source>
</reference>
<protein>
    <submittedName>
        <fullName evidence="2">Uncharacterized protein</fullName>
    </submittedName>
</protein>
<gene>
    <name evidence="2" type="ORF">MVEN_01079500</name>
</gene>
<evidence type="ECO:0000256" key="1">
    <source>
        <dbReference type="SAM" id="SignalP"/>
    </source>
</evidence>
<evidence type="ECO:0000313" key="2">
    <source>
        <dbReference type="EMBL" id="KAF7353932.1"/>
    </source>
</evidence>
<evidence type="ECO:0000313" key="3">
    <source>
        <dbReference type="Proteomes" id="UP000620124"/>
    </source>
</evidence>